<dbReference type="PRINTS" id="PR00411">
    <property type="entry name" value="PNDRDTASEI"/>
</dbReference>
<dbReference type="EMBL" id="JAOAMV010000005">
    <property type="protein sequence ID" value="MCT2559453.1"/>
    <property type="molecule type" value="Genomic_DNA"/>
</dbReference>
<sequence>MSRTGCDIDVLIVGAGISGIGMAAHLERTGSGRSYVLLERRAGLGGTWDLFRYPGIRSDSDMHTLSYAFEPWTGRETLASGERIRDYLTGVAAKYGIDRHIRYGQKVVSAQFSTASGCWTVTIEDEQGWREMTANWLYLAAGYYDYDHPYDPRFPGEGEFSGRVVHPQHWPEDLDYTGKRVAVIGSGATAITVVPTMADRAAKVTMVQRTPTYIRSIPGHDRIGHFLRRFLPVKTAFRITRWLHVVGADKMYRTAREKPDDVRASLEEQTRGLLGANYRAEDFTPPYAPWDQRMCFVPDADLFEAINAGKVDIATGHIERFSPEGIVLTDGRTIEADIIVKATGLQMQMGGGVALTVDGTRIVPGEHFYYKNCMISGVPNLAHPVPYTNTGSTLRFDLVSEYVCRVLAHMARTGTTIAVPTIPEGETLNPVDSFAVEAGYVKRSPDALPQSTDHDPWRLNHDYLHDRKYMRRAPIDDGLLRFGRAGANARAADEQLEAAE</sequence>
<gene>
    <name evidence="8" type="ORF">N0B51_10735</name>
</gene>
<dbReference type="InterPro" id="IPR051820">
    <property type="entry name" value="FAD-binding_MO"/>
</dbReference>
<organism evidence="8 9">
    <name type="scientific">Tsuneonella litorea</name>
    <dbReference type="NCBI Taxonomy" id="2976475"/>
    <lineage>
        <taxon>Bacteria</taxon>
        <taxon>Pseudomonadati</taxon>
        <taxon>Pseudomonadota</taxon>
        <taxon>Alphaproteobacteria</taxon>
        <taxon>Sphingomonadales</taxon>
        <taxon>Erythrobacteraceae</taxon>
        <taxon>Tsuneonella</taxon>
    </lineage>
</organism>
<dbReference type="RefSeq" id="WP_259962351.1">
    <property type="nucleotide sequence ID" value="NZ_JAOAMV010000005.1"/>
</dbReference>
<comment type="similarity">
    <text evidence="2">Belongs to the FAD-binding monooxygenase family.</text>
</comment>
<name>A0A9X2W2M6_9SPHN</name>
<comment type="cofactor">
    <cofactor evidence="1">
        <name>FAD</name>
        <dbReference type="ChEBI" id="CHEBI:57692"/>
    </cofactor>
</comment>
<evidence type="ECO:0000256" key="2">
    <source>
        <dbReference type="ARBA" id="ARBA00010139"/>
    </source>
</evidence>
<evidence type="ECO:0000256" key="5">
    <source>
        <dbReference type="ARBA" id="ARBA00022857"/>
    </source>
</evidence>
<dbReference type="Gene3D" id="3.50.50.60">
    <property type="entry name" value="FAD/NAD(P)-binding domain"/>
    <property type="match status" value="1"/>
</dbReference>
<evidence type="ECO:0000256" key="4">
    <source>
        <dbReference type="ARBA" id="ARBA00022827"/>
    </source>
</evidence>
<keyword evidence="6" id="KW-0560">Oxidoreductase</keyword>
<reference evidence="8" key="1">
    <citation type="submission" date="2022-09" db="EMBL/GenBank/DDBJ databases">
        <title>The genome sequence of Tsuneonella sp. YG55.</title>
        <authorList>
            <person name="Liu Y."/>
        </authorList>
    </citation>
    <scope>NUCLEOTIDE SEQUENCE</scope>
    <source>
        <strain evidence="8">YG55</strain>
    </source>
</reference>
<keyword evidence="4" id="KW-0274">FAD</keyword>
<keyword evidence="9" id="KW-1185">Reference proteome</keyword>
<comment type="caution">
    <text evidence="8">The sequence shown here is derived from an EMBL/GenBank/DDBJ whole genome shotgun (WGS) entry which is preliminary data.</text>
</comment>
<keyword evidence="7" id="KW-0503">Monooxygenase</keyword>
<evidence type="ECO:0000256" key="7">
    <source>
        <dbReference type="ARBA" id="ARBA00023033"/>
    </source>
</evidence>
<dbReference type="Pfam" id="PF13738">
    <property type="entry name" value="Pyr_redox_3"/>
    <property type="match status" value="1"/>
</dbReference>
<protein>
    <submittedName>
        <fullName evidence="8">NAD(P)/FAD-dependent oxidoreductase</fullName>
    </submittedName>
</protein>
<dbReference type="Proteomes" id="UP001142648">
    <property type="component" value="Unassembled WGS sequence"/>
</dbReference>
<evidence type="ECO:0000313" key="9">
    <source>
        <dbReference type="Proteomes" id="UP001142648"/>
    </source>
</evidence>
<evidence type="ECO:0000256" key="1">
    <source>
        <dbReference type="ARBA" id="ARBA00001974"/>
    </source>
</evidence>
<accession>A0A9X2W2M6</accession>
<dbReference type="SUPFAM" id="SSF51905">
    <property type="entry name" value="FAD/NAD(P)-binding domain"/>
    <property type="match status" value="1"/>
</dbReference>
<proteinExistence type="inferred from homology"/>
<evidence type="ECO:0000256" key="6">
    <source>
        <dbReference type="ARBA" id="ARBA00023002"/>
    </source>
</evidence>
<dbReference type="GO" id="GO:0004497">
    <property type="term" value="F:monooxygenase activity"/>
    <property type="evidence" value="ECO:0007669"/>
    <property type="project" value="UniProtKB-KW"/>
</dbReference>
<keyword evidence="5" id="KW-0521">NADP</keyword>
<keyword evidence="3" id="KW-0285">Flavoprotein</keyword>
<dbReference type="PANTHER" id="PTHR43872">
    <property type="entry name" value="MONOOXYGENASE, PUTATIVE (AFU_ORTHOLOGUE AFUA_8G02570)-RELATED"/>
    <property type="match status" value="1"/>
</dbReference>
<dbReference type="InterPro" id="IPR036188">
    <property type="entry name" value="FAD/NAD-bd_sf"/>
</dbReference>
<dbReference type="PANTHER" id="PTHR43872:SF1">
    <property type="entry name" value="MONOOXYGENASE, PUTATIVE (AFU_ORTHOLOGUE AFUA_8G02570)-RELATED"/>
    <property type="match status" value="1"/>
</dbReference>
<evidence type="ECO:0000313" key="8">
    <source>
        <dbReference type="EMBL" id="MCT2559453.1"/>
    </source>
</evidence>
<evidence type="ECO:0000256" key="3">
    <source>
        <dbReference type="ARBA" id="ARBA00022630"/>
    </source>
</evidence>
<dbReference type="AlphaFoldDB" id="A0A9X2W2M6"/>
<dbReference type="FunFam" id="3.50.50.60:FF:000228">
    <property type="entry name" value="FAD-containing monooxygenase EthA"/>
    <property type="match status" value="1"/>
</dbReference>